<dbReference type="PANTHER" id="PTHR43580">
    <property type="entry name" value="OXIDOREDUCTASE GLYR1-RELATED"/>
    <property type="match status" value="1"/>
</dbReference>
<evidence type="ECO:0000313" key="3">
    <source>
        <dbReference type="EMBL" id="RXT37806.1"/>
    </source>
</evidence>
<dbReference type="PANTHER" id="PTHR43580:SF2">
    <property type="entry name" value="CYTOKINE-LIKE NUCLEAR FACTOR N-PAC"/>
    <property type="match status" value="1"/>
</dbReference>
<evidence type="ECO:0000313" key="4">
    <source>
        <dbReference type="Proteomes" id="UP000290819"/>
    </source>
</evidence>
<evidence type="ECO:0000259" key="1">
    <source>
        <dbReference type="Pfam" id="PF03446"/>
    </source>
</evidence>
<sequence>MVAPPRLRRPISRNIEIDFRRHPRAGCLPSGARSRKRAAMLDDIDERNTNGNPQVDSRMSSKIGFIGLGLMGTAMAANLAADGRKVSAYVRRPERINDLRALGVSATTHRPDLFDSDIIITMLPDDAAVRDTFFGSFGIAESLRPGTIHLSMSTISTGASAALLLEHERRGQGYVAAPVFGNPDAARARQLAVIVAGKPESCEHCRSLTDSLGKTFVIGTDPAQANLLKLLGNMMTATALEVLGEIVTVLRKRGQDPQQFVDIMTGTMFDSRVHKNYGSRLIAGSYKPGLTMPLALKDVRLALAEAELAGAPMPSVGVVRDRLITGIARGHGGLDWTALGMVASEEAGL</sequence>
<accession>A0A4Q1USM0</accession>
<comment type="caution">
    <text evidence="3">The sequence shown here is derived from an EMBL/GenBank/DDBJ whole genome shotgun (WGS) entry which is preliminary data.</text>
</comment>
<dbReference type="InterPro" id="IPR006115">
    <property type="entry name" value="6PGDH_NADP-bd"/>
</dbReference>
<evidence type="ECO:0000259" key="2">
    <source>
        <dbReference type="Pfam" id="PF14833"/>
    </source>
</evidence>
<feature type="domain" description="6-phosphogluconate dehydrogenase NADP-binding" evidence="1">
    <location>
        <begin position="62"/>
        <end position="217"/>
    </location>
</feature>
<protein>
    <recommendedName>
        <fullName evidence="5">NAD(P)-dependent oxidoreductase</fullName>
    </recommendedName>
</protein>
<dbReference type="GO" id="GO:0050661">
    <property type="term" value="F:NADP binding"/>
    <property type="evidence" value="ECO:0007669"/>
    <property type="project" value="InterPro"/>
</dbReference>
<dbReference type="Gene3D" id="1.10.1040.10">
    <property type="entry name" value="N-(1-d-carboxylethyl)-l-norvaline Dehydrogenase, domain 2"/>
    <property type="match status" value="1"/>
</dbReference>
<dbReference type="GO" id="GO:0051287">
    <property type="term" value="F:NAD binding"/>
    <property type="evidence" value="ECO:0007669"/>
    <property type="project" value="InterPro"/>
</dbReference>
<dbReference type="GO" id="GO:0016491">
    <property type="term" value="F:oxidoreductase activity"/>
    <property type="evidence" value="ECO:0007669"/>
    <property type="project" value="InterPro"/>
</dbReference>
<dbReference type="SUPFAM" id="SSF48179">
    <property type="entry name" value="6-phosphogluconate dehydrogenase C-terminal domain-like"/>
    <property type="match status" value="1"/>
</dbReference>
<proteinExistence type="predicted"/>
<dbReference type="InterPro" id="IPR029154">
    <property type="entry name" value="HIBADH-like_NADP-bd"/>
</dbReference>
<reference evidence="3 4" key="1">
    <citation type="submission" date="2017-03" db="EMBL/GenBank/DDBJ databases">
        <authorList>
            <person name="Safronova V.I."/>
            <person name="Sazanova A.L."/>
            <person name="Chirak E.R."/>
        </authorList>
    </citation>
    <scope>NUCLEOTIDE SEQUENCE [LARGE SCALE GENOMIC DNA]</scope>
    <source>
        <strain evidence="3 4">Opo-243</strain>
    </source>
</reference>
<dbReference type="Proteomes" id="UP000290819">
    <property type="component" value="Unassembled WGS sequence"/>
</dbReference>
<dbReference type="EMBL" id="MZXW01000047">
    <property type="protein sequence ID" value="RXT37806.1"/>
    <property type="molecule type" value="Genomic_DNA"/>
</dbReference>
<dbReference type="OrthoDB" id="9812907at2"/>
<dbReference type="PROSITE" id="PS00895">
    <property type="entry name" value="3_HYDROXYISOBUT_DH"/>
    <property type="match status" value="1"/>
</dbReference>
<keyword evidence="4" id="KW-1185">Reference proteome</keyword>
<dbReference type="InterPro" id="IPR002204">
    <property type="entry name" value="3-OH-isobutyrate_DH-rel_CS"/>
</dbReference>
<dbReference type="InterPro" id="IPR013328">
    <property type="entry name" value="6PGD_dom2"/>
</dbReference>
<dbReference type="GO" id="GO:0016054">
    <property type="term" value="P:organic acid catabolic process"/>
    <property type="evidence" value="ECO:0007669"/>
    <property type="project" value="UniProtKB-ARBA"/>
</dbReference>
<feature type="domain" description="3-hydroxyisobutyrate dehydrogenase-like NAD-binding" evidence="2">
    <location>
        <begin position="224"/>
        <end position="339"/>
    </location>
</feature>
<organism evidence="3 4">
    <name type="scientific">Bradyrhizobium betae</name>
    <dbReference type="NCBI Taxonomy" id="244734"/>
    <lineage>
        <taxon>Bacteria</taxon>
        <taxon>Pseudomonadati</taxon>
        <taxon>Pseudomonadota</taxon>
        <taxon>Alphaproteobacteria</taxon>
        <taxon>Hyphomicrobiales</taxon>
        <taxon>Nitrobacteraceae</taxon>
        <taxon>Bradyrhizobium</taxon>
    </lineage>
</organism>
<dbReference type="Gene3D" id="3.40.50.720">
    <property type="entry name" value="NAD(P)-binding Rossmann-like Domain"/>
    <property type="match status" value="1"/>
</dbReference>
<dbReference type="SUPFAM" id="SSF51735">
    <property type="entry name" value="NAD(P)-binding Rossmann-fold domains"/>
    <property type="match status" value="1"/>
</dbReference>
<gene>
    <name evidence="3" type="ORF">B5V03_31640</name>
</gene>
<dbReference type="Pfam" id="PF14833">
    <property type="entry name" value="NAD_binding_11"/>
    <property type="match status" value="1"/>
</dbReference>
<dbReference type="AlphaFoldDB" id="A0A4Q1USM0"/>
<dbReference type="Pfam" id="PF03446">
    <property type="entry name" value="NAD_binding_2"/>
    <property type="match status" value="1"/>
</dbReference>
<evidence type="ECO:0008006" key="5">
    <source>
        <dbReference type="Google" id="ProtNLM"/>
    </source>
</evidence>
<dbReference type="InterPro" id="IPR008927">
    <property type="entry name" value="6-PGluconate_DH-like_C_sf"/>
</dbReference>
<dbReference type="InterPro" id="IPR036291">
    <property type="entry name" value="NAD(P)-bd_dom_sf"/>
</dbReference>
<dbReference type="InterPro" id="IPR051265">
    <property type="entry name" value="HIBADH-related_NP60_sf"/>
</dbReference>
<name>A0A4Q1USM0_9BRAD</name>